<keyword evidence="2" id="KW-1185">Reference proteome</keyword>
<protein>
    <recommendedName>
        <fullName evidence="3">PRC-barrel domain containing protein</fullName>
    </recommendedName>
</protein>
<name>A0ABN2FH18_9ACTN</name>
<evidence type="ECO:0000313" key="1">
    <source>
        <dbReference type="EMBL" id="GAA1646174.1"/>
    </source>
</evidence>
<reference evidence="1 2" key="1">
    <citation type="journal article" date="2019" name="Int. J. Syst. Evol. Microbiol.">
        <title>The Global Catalogue of Microorganisms (GCM) 10K type strain sequencing project: providing services to taxonomists for standard genome sequencing and annotation.</title>
        <authorList>
            <consortium name="The Broad Institute Genomics Platform"/>
            <consortium name="The Broad Institute Genome Sequencing Center for Infectious Disease"/>
            <person name="Wu L."/>
            <person name="Ma J."/>
        </authorList>
    </citation>
    <scope>NUCLEOTIDE SEQUENCE [LARGE SCALE GENOMIC DNA]</scope>
    <source>
        <strain evidence="1 2">JCM 14306</strain>
    </source>
</reference>
<dbReference type="RefSeq" id="WP_344113431.1">
    <property type="nucleotide sequence ID" value="NZ_BAAANE010000007.1"/>
</dbReference>
<evidence type="ECO:0000313" key="2">
    <source>
        <dbReference type="Proteomes" id="UP001501319"/>
    </source>
</evidence>
<gene>
    <name evidence="1" type="ORF">GCM10009744_41450</name>
</gene>
<proteinExistence type="predicted"/>
<comment type="caution">
    <text evidence="1">The sequence shown here is derived from an EMBL/GenBank/DDBJ whole genome shotgun (WGS) entry which is preliminary data.</text>
</comment>
<sequence>MTSIPGRPVPRRFGRRKPAFNQRLPAQPHSILVSLAGLVGRSVYDRRGNRVGRVHDLIVALGNDGEYPPLHGILVRTRRDVVFIPYTAIAGICRWEVYLTSFGLQPHPLPNQDRVVALAGDLLDRRILAADGVTTVRVSDLVLECRIDEIRLVGADVSIRTLLRRVGTSWMRRRVAAGRVYEWGALGASHQPLETKSRPSI</sequence>
<dbReference type="EMBL" id="BAAANE010000007">
    <property type="protein sequence ID" value="GAA1646174.1"/>
    <property type="molecule type" value="Genomic_DNA"/>
</dbReference>
<accession>A0ABN2FH18</accession>
<dbReference type="Proteomes" id="UP001501319">
    <property type="component" value="Unassembled WGS sequence"/>
</dbReference>
<organism evidence="1 2">
    <name type="scientific">Kribbella alba</name>
    <dbReference type="NCBI Taxonomy" id="190197"/>
    <lineage>
        <taxon>Bacteria</taxon>
        <taxon>Bacillati</taxon>
        <taxon>Actinomycetota</taxon>
        <taxon>Actinomycetes</taxon>
        <taxon>Propionibacteriales</taxon>
        <taxon>Kribbellaceae</taxon>
        <taxon>Kribbella</taxon>
    </lineage>
</organism>
<evidence type="ECO:0008006" key="3">
    <source>
        <dbReference type="Google" id="ProtNLM"/>
    </source>
</evidence>